<sequence length="110" mass="11985">MHNITWKMAPIGAGALLGLWWFFCSEVAGSYFPIATAYFPTQLCPCLCNASFSIDGAAVRYFTTGPGYQQHGQSSSNYRSKTRGPQMSVRMLVTNGLTKPISQPLLADGK</sequence>
<dbReference type="AlphaFoldDB" id="A0AAN6W2Y6"/>
<reference evidence="1" key="2">
    <citation type="submission" date="2023-05" db="EMBL/GenBank/DDBJ databases">
        <authorList>
            <consortium name="Lawrence Berkeley National Laboratory"/>
            <person name="Steindorff A."/>
            <person name="Hensen N."/>
            <person name="Bonometti L."/>
            <person name="Westerberg I."/>
            <person name="Brannstrom I.O."/>
            <person name="Guillou S."/>
            <person name="Cros-Aarteil S."/>
            <person name="Calhoun S."/>
            <person name="Haridas S."/>
            <person name="Kuo A."/>
            <person name="Mondo S."/>
            <person name="Pangilinan J."/>
            <person name="Riley R."/>
            <person name="Labutti K."/>
            <person name="Andreopoulos B."/>
            <person name="Lipzen A."/>
            <person name="Chen C."/>
            <person name="Yanf M."/>
            <person name="Daum C."/>
            <person name="Ng V."/>
            <person name="Clum A."/>
            <person name="Ohm R."/>
            <person name="Martin F."/>
            <person name="Silar P."/>
            <person name="Natvig D."/>
            <person name="Lalanne C."/>
            <person name="Gautier V."/>
            <person name="Ament-Velasquez S.L."/>
            <person name="Kruys A."/>
            <person name="Hutchinson M.I."/>
            <person name="Powell A.J."/>
            <person name="Barry K."/>
            <person name="Miller A.N."/>
            <person name="Grigoriev I.V."/>
            <person name="Debuchy R."/>
            <person name="Gladieux P."/>
            <person name="Thoren M.H."/>
            <person name="Johannesson H."/>
        </authorList>
    </citation>
    <scope>NUCLEOTIDE SEQUENCE</scope>
    <source>
        <strain evidence="1">CBS 892.96</strain>
    </source>
</reference>
<proteinExistence type="predicted"/>
<protein>
    <submittedName>
        <fullName evidence="1">Uncharacterized protein</fullName>
    </submittedName>
</protein>
<accession>A0AAN6W2Y6</accession>
<dbReference type="Proteomes" id="UP001302321">
    <property type="component" value="Unassembled WGS sequence"/>
</dbReference>
<dbReference type="EMBL" id="MU866281">
    <property type="protein sequence ID" value="KAK4174449.1"/>
    <property type="molecule type" value="Genomic_DNA"/>
</dbReference>
<evidence type="ECO:0000313" key="1">
    <source>
        <dbReference type="EMBL" id="KAK4174449.1"/>
    </source>
</evidence>
<name>A0AAN6W2Y6_9PEZI</name>
<reference evidence="1" key="1">
    <citation type="journal article" date="2023" name="Mol. Phylogenet. Evol.">
        <title>Genome-scale phylogeny and comparative genomics of the fungal order Sordariales.</title>
        <authorList>
            <person name="Hensen N."/>
            <person name="Bonometti L."/>
            <person name="Westerberg I."/>
            <person name="Brannstrom I.O."/>
            <person name="Guillou S."/>
            <person name="Cros-Aarteil S."/>
            <person name="Calhoun S."/>
            <person name="Haridas S."/>
            <person name="Kuo A."/>
            <person name="Mondo S."/>
            <person name="Pangilinan J."/>
            <person name="Riley R."/>
            <person name="LaButti K."/>
            <person name="Andreopoulos B."/>
            <person name="Lipzen A."/>
            <person name="Chen C."/>
            <person name="Yan M."/>
            <person name="Daum C."/>
            <person name="Ng V."/>
            <person name="Clum A."/>
            <person name="Steindorff A."/>
            <person name="Ohm R.A."/>
            <person name="Martin F."/>
            <person name="Silar P."/>
            <person name="Natvig D.O."/>
            <person name="Lalanne C."/>
            <person name="Gautier V."/>
            <person name="Ament-Velasquez S.L."/>
            <person name="Kruys A."/>
            <person name="Hutchinson M.I."/>
            <person name="Powell A.J."/>
            <person name="Barry K."/>
            <person name="Miller A.N."/>
            <person name="Grigoriev I.V."/>
            <person name="Debuchy R."/>
            <person name="Gladieux P."/>
            <person name="Hiltunen Thoren M."/>
            <person name="Johannesson H."/>
        </authorList>
    </citation>
    <scope>NUCLEOTIDE SEQUENCE</scope>
    <source>
        <strain evidence="1">CBS 892.96</strain>
    </source>
</reference>
<evidence type="ECO:0000313" key="2">
    <source>
        <dbReference type="Proteomes" id="UP001302321"/>
    </source>
</evidence>
<gene>
    <name evidence="1" type="ORF">QBC36DRAFT_39518</name>
</gene>
<keyword evidence="2" id="KW-1185">Reference proteome</keyword>
<comment type="caution">
    <text evidence="1">The sequence shown here is derived from an EMBL/GenBank/DDBJ whole genome shotgun (WGS) entry which is preliminary data.</text>
</comment>
<organism evidence="1 2">
    <name type="scientific">Triangularia setosa</name>
    <dbReference type="NCBI Taxonomy" id="2587417"/>
    <lineage>
        <taxon>Eukaryota</taxon>
        <taxon>Fungi</taxon>
        <taxon>Dikarya</taxon>
        <taxon>Ascomycota</taxon>
        <taxon>Pezizomycotina</taxon>
        <taxon>Sordariomycetes</taxon>
        <taxon>Sordariomycetidae</taxon>
        <taxon>Sordariales</taxon>
        <taxon>Podosporaceae</taxon>
        <taxon>Triangularia</taxon>
    </lineage>
</organism>